<comment type="caution">
    <text evidence="4">The sequence shown here is derived from an EMBL/GenBank/DDBJ whole genome shotgun (WGS) entry which is preliminary data.</text>
</comment>
<dbReference type="InterPro" id="IPR050400">
    <property type="entry name" value="Bact_Cytoskel_RodZ"/>
</dbReference>
<evidence type="ECO:0000256" key="2">
    <source>
        <dbReference type="SAM" id="Phobius"/>
    </source>
</evidence>
<dbReference type="SMART" id="SM00530">
    <property type="entry name" value="HTH_XRE"/>
    <property type="match status" value="1"/>
</dbReference>
<keyword evidence="2" id="KW-0812">Transmembrane</keyword>
<dbReference type="Pfam" id="PF13413">
    <property type="entry name" value="HTH_25"/>
    <property type="match status" value="1"/>
</dbReference>
<dbReference type="SUPFAM" id="SSF47413">
    <property type="entry name" value="lambda repressor-like DNA-binding domains"/>
    <property type="match status" value="1"/>
</dbReference>
<keyword evidence="2" id="KW-1133">Transmembrane helix</keyword>
<dbReference type="PANTHER" id="PTHR34475">
    <property type="match status" value="1"/>
</dbReference>
<evidence type="ECO:0000256" key="1">
    <source>
        <dbReference type="SAM" id="MobiDB-lite"/>
    </source>
</evidence>
<dbReference type="GO" id="GO:0003677">
    <property type="term" value="F:DNA binding"/>
    <property type="evidence" value="ECO:0007669"/>
    <property type="project" value="InterPro"/>
</dbReference>
<dbReference type="InterPro" id="IPR025194">
    <property type="entry name" value="RodZ-like_C"/>
</dbReference>
<gene>
    <name evidence="4" type="ORF">GNP93_07165</name>
</gene>
<accession>A0A7X2Z8U3</accession>
<dbReference type="PANTHER" id="PTHR34475:SF1">
    <property type="entry name" value="CYTOSKELETON PROTEIN RODZ"/>
    <property type="match status" value="1"/>
</dbReference>
<reference evidence="4 5" key="1">
    <citation type="submission" date="2019-11" db="EMBL/GenBank/DDBJ databases">
        <title>Draft genome sequences of five Paenibacillus species of dairy origin.</title>
        <authorList>
            <person name="Olajide A.M."/>
            <person name="Chen S."/>
            <person name="Lapointe G."/>
        </authorList>
    </citation>
    <scope>NUCLEOTIDE SEQUENCE [LARGE SCALE GENOMIC DNA]</scope>
    <source>
        <strain evidence="4 5">2CS3</strain>
    </source>
</reference>
<feature type="transmembrane region" description="Helical" evidence="2">
    <location>
        <begin position="104"/>
        <end position="125"/>
    </location>
</feature>
<name>A0A7X2Z8U3_9BACL</name>
<evidence type="ECO:0000313" key="5">
    <source>
        <dbReference type="Proteomes" id="UP000450917"/>
    </source>
</evidence>
<dbReference type="RefSeq" id="WP_127604462.1">
    <property type="nucleotide sequence ID" value="NZ_JBDLZV010000001.1"/>
</dbReference>
<dbReference type="Gene3D" id="1.10.260.40">
    <property type="entry name" value="lambda repressor-like DNA-binding domains"/>
    <property type="match status" value="1"/>
</dbReference>
<dbReference type="Pfam" id="PF13464">
    <property type="entry name" value="RodZ_C"/>
    <property type="match status" value="1"/>
</dbReference>
<organism evidence="4 5">
    <name type="scientific">Paenibacillus validus</name>
    <dbReference type="NCBI Taxonomy" id="44253"/>
    <lineage>
        <taxon>Bacteria</taxon>
        <taxon>Bacillati</taxon>
        <taxon>Bacillota</taxon>
        <taxon>Bacilli</taxon>
        <taxon>Bacillales</taxon>
        <taxon>Paenibacillaceae</taxon>
        <taxon>Paenibacillus</taxon>
    </lineage>
</organism>
<feature type="domain" description="HTH cro/C1-type" evidence="3">
    <location>
        <begin position="7"/>
        <end position="68"/>
    </location>
</feature>
<feature type="region of interest" description="Disordered" evidence="1">
    <location>
        <begin position="148"/>
        <end position="172"/>
    </location>
</feature>
<feature type="compositionally biased region" description="Gly residues" evidence="1">
    <location>
        <begin position="158"/>
        <end position="169"/>
    </location>
</feature>
<evidence type="ECO:0000313" key="4">
    <source>
        <dbReference type="EMBL" id="MUG70458.1"/>
    </source>
</evidence>
<proteinExistence type="predicted"/>
<dbReference type="CDD" id="cd00093">
    <property type="entry name" value="HTH_XRE"/>
    <property type="match status" value="1"/>
</dbReference>
<dbReference type="EMBL" id="WNZX01000004">
    <property type="protein sequence ID" value="MUG70458.1"/>
    <property type="molecule type" value="Genomic_DNA"/>
</dbReference>
<keyword evidence="2" id="KW-0472">Membrane</keyword>
<keyword evidence="5" id="KW-1185">Reference proteome</keyword>
<sequence length="294" mass="32441">MTDLGLLLKKARMEKKISLEDLQEVTKIRKRYLEAIEEGNYKVLPGNFYVRAFIKSYAEAVGLDPNEVLQMYQNVIPATETEKVEPIRTTRTSTTRNTERIGKWASNIMVISFVVLILGIIYYFMSINYKGTSDASNNLPKQITDKIEPAAPKTDNGGTPGTGANGGGQLAQTQPEPIAAAPVAPAPEPKNEVKLVKSERGTDFYAVSGTDKLKIEVKVVGDECWMKIDELGTSRQQLHEGILKNGEVKSWELANPAYLRFGKASAMEIVINGQSYPVGNQANVKNVQVDFLKS</sequence>
<dbReference type="InterPro" id="IPR010982">
    <property type="entry name" value="Lambda_DNA-bd_dom_sf"/>
</dbReference>
<dbReference type="Proteomes" id="UP000450917">
    <property type="component" value="Unassembled WGS sequence"/>
</dbReference>
<dbReference type="AlphaFoldDB" id="A0A7X2Z8U3"/>
<protein>
    <submittedName>
        <fullName evidence="4">DUF4115 domain-containing protein</fullName>
    </submittedName>
</protein>
<dbReference type="InterPro" id="IPR001387">
    <property type="entry name" value="Cro/C1-type_HTH"/>
</dbReference>
<evidence type="ECO:0000259" key="3">
    <source>
        <dbReference type="SMART" id="SM00530"/>
    </source>
</evidence>